<name>A0A075P0P0_9ALTE</name>
<reference evidence="2 3" key="1">
    <citation type="submission" date="2014-06" db="EMBL/GenBank/DDBJ databases">
        <title>Genomes of Alteromonas australica, a world apart.</title>
        <authorList>
            <person name="Gonzaga A."/>
            <person name="Lopez-Perez M."/>
            <person name="Rodriguez-Valera F."/>
        </authorList>
    </citation>
    <scope>NUCLEOTIDE SEQUENCE [LARGE SCALE GENOMIC DNA]</scope>
    <source>
        <strain evidence="2 3">H 17</strain>
    </source>
</reference>
<dbReference type="GeneID" id="78254623"/>
<dbReference type="Pfam" id="PF09537">
    <property type="entry name" value="DUF2383"/>
    <property type="match status" value="1"/>
</dbReference>
<feature type="domain" description="DUF2383" evidence="1">
    <location>
        <begin position="4"/>
        <end position="109"/>
    </location>
</feature>
<dbReference type="eggNOG" id="COG1633">
    <property type="taxonomic scope" value="Bacteria"/>
</dbReference>
<dbReference type="RefSeq" id="WP_044056617.1">
    <property type="nucleotide sequence ID" value="NZ_CBCSKJ010000001.1"/>
</dbReference>
<dbReference type="InterPro" id="IPR009078">
    <property type="entry name" value="Ferritin-like_SF"/>
</dbReference>
<dbReference type="AlphaFoldDB" id="A0A075P0P0"/>
<keyword evidence="3" id="KW-1185">Reference proteome</keyword>
<dbReference type="InterPro" id="IPR019052">
    <property type="entry name" value="DUF2383"/>
</dbReference>
<protein>
    <recommendedName>
        <fullName evidence="1">DUF2383 domain-containing protein</fullName>
    </recommendedName>
</protein>
<evidence type="ECO:0000313" key="2">
    <source>
        <dbReference type="EMBL" id="AIF98425.1"/>
    </source>
</evidence>
<evidence type="ECO:0000259" key="1">
    <source>
        <dbReference type="Pfam" id="PF09537"/>
    </source>
</evidence>
<dbReference type="Proteomes" id="UP000056090">
    <property type="component" value="Chromosome"/>
</dbReference>
<organism evidence="2 3">
    <name type="scientific">Alteromonas australica</name>
    <dbReference type="NCBI Taxonomy" id="589873"/>
    <lineage>
        <taxon>Bacteria</taxon>
        <taxon>Pseudomonadati</taxon>
        <taxon>Pseudomonadota</taxon>
        <taxon>Gammaproteobacteria</taxon>
        <taxon>Alteromonadales</taxon>
        <taxon>Alteromonadaceae</taxon>
        <taxon>Alteromonas/Salinimonas group</taxon>
        <taxon>Alteromonas</taxon>
    </lineage>
</organism>
<dbReference type="SUPFAM" id="SSF47240">
    <property type="entry name" value="Ferritin-like"/>
    <property type="match status" value="1"/>
</dbReference>
<evidence type="ECO:0000313" key="3">
    <source>
        <dbReference type="Proteomes" id="UP000056090"/>
    </source>
</evidence>
<sequence>MSSTSKVLSELCHLDFDALAAYEASLERIEDPTLKETIATFRDDHKSHIDALNNMLTQRGEDKVTDADFKKVLTKGKVVIAGLINDKAVLKAMVVNEEVTTKAYEKALDHEDFSVAERVIIERHWADEKRHKQWFSDAAERQ</sequence>
<dbReference type="InterPro" id="IPR012347">
    <property type="entry name" value="Ferritin-like"/>
</dbReference>
<dbReference type="EMBL" id="CP008849">
    <property type="protein sequence ID" value="AIF98425.1"/>
    <property type="molecule type" value="Genomic_DNA"/>
</dbReference>
<accession>A0A075P0P0</accession>
<gene>
    <name evidence="2" type="ORF">EP13_06815</name>
</gene>
<dbReference type="KEGG" id="aal:EP13_06815"/>
<dbReference type="Gene3D" id="1.20.1260.10">
    <property type="match status" value="1"/>
</dbReference>
<proteinExistence type="predicted"/>
<dbReference type="CDD" id="cd00657">
    <property type="entry name" value="Ferritin_like"/>
    <property type="match status" value="1"/>
</dbReference>